<dbReference type="InterPro" id="IPR010221">
    <property type="entry name" value="VCBS_dom"/>
</dbReference>
<feature type="domain" description="Cadherin-like" evidence="3">
    <location>
        <begin position="1590"/>
        <end position="1697"/>
    </location>
</feature>
<feature type="domain" description="RapA2 cadherin-like" evidence="2">
    <location>
        <begin position="1123"/>
        <end position="1196"/>
    </location>
</feature>
<feature type="domain" description="Cadherin-like" evidence="3">
    <location>
        <begin position="1376"/>
        <end position="1472"/>
    </location>
</feature>
<dbReference type="Gene3D" id="2.60.40.10">
    <property type="entry name" value="Immunoglobulins"/>
    <property type="match status" value="19"/>
</dbReference>
<feature type="domain" description="RapA2 cadherin-like" evidence="2">
    <location>
        <begin position="699"/>
        <end position="772"/>
    </location>
</feature>
<dbReference type="Pfam" id="PF17803">
    <property type="entry name" value="Cadherin_4"/>
    <property type="match status" value="13"/>
</dbReference>
<feature type="domain" description="Cadherin-like" evidence="3">
    <location>
        <begin position="3261"/>
        <end position="3367"/>
    </location>
</feature>
<keyword evidence="5" id="KW-1185">Reference proteome</keyword>
<name>B8CUN2_SHEPW</name>
<feature type="domain" description="RapA2 cadherin-like" evidence="2">
    <location>
        <begin position="169"/>
        <end position="242"/>
    </location>
</feature>
<feature type="domain" description="RapA2 cadherin-like" evidence="2">
    <location>
        <begin position="1017"/>
        <end position="1090"/>
    </location>
</feature>
<dbReference type="Pfam" id="PF17892">
    <property type="entry name" value="Cadherin_5"/>
    <property type="match status" value="8"/>
</dbReference>
<evidence type="ECO:0000313" key="4">
    <source>
        <dbReference type="EMBL" id="ACJ31224.1"/>
    </source>
</evidence>
<feature type="domain" description="Cadherin-like" evidence="3">
    <location>
        <begin position="2613"/>
        <end position="2706"/>
    </location>
</feature>
<feature type="domain" description="RapA2 cadherin-like" evidence="2">
    <location>
        <begin position="805"/>
        <end position="878"/>
    </location>
</feature>
<feature type="domain" description="RapA2 cadherin-like" evidence="2">
    <location>
        <begin position="63"/>
        <end position="136"/>
    </location>
</feature>
<dbReference type="InterPro" id="IPR013320">
    <property type="entry name" value="ConA-like_dom_sf"/>
</dbReference>
<dbReference type="PANTHER" id="PTHR14139">
    <property type="entry name" value="CALSYNTENIN"/>
    <property type="match status" value="1"/>
</dbReference>
<dbReference type="SUPFAM" id="SSF49899">
    <property type="entry name" value="Concanavalin A-like lectins/glucanases"/>
    <property type="match status" value="2"/>
</dbReference>
<dbReference type="HOGENOM" id="CLU_223228_0_0_6"/>
<feature type="domain" description="Cadherin-like" evidence="3">
    <location>
        <begin position="3723"/>
        <end position="3805"/>
    </location>
</feature>
<proteinExistence type="predicted"/>
<feature type="domain" description="RapA2 cadherin-like" evidence="2">
    <location>
        <begin position="593"/>
        <end position="666"/>
    </location>
</feature>
<dbReference type="Proteomes" id="UP000000753">
    <property type="component" value="Chromosome"/>
</dbReference>
<feature type="compositionally biased region" description="Basic and acidic residues" evidence="1">
    <location>
        <begin position="4840"/>
        <end position="4852"/>
    </location>
</feature>
<dbReference type="eggNOG" id="COG2304">
    <property type="taxonomic scope" value="Bacteria"/>
</dbReference>
<feature type="domain" description="Cadherin-like" evidence="3">
    <location>
        <begin position="4534"/>
        <end position="4625"/>
    </location>
</feature>
<dbReference type="Pfam" id="PF17963">
    <property type="entry name" value="Big_9"/>
    <property type="match status" value="1"/>
</dbReference>
<feature type="domain" description="Cadherin-like" evidence="3">
    <location>
        <begin position="2501"/>
        <end position="2608"/>
    </location>
</feature>
<feature type="domain" description="RapA2 cadherin-like" evidence="2">
    <location>
        <begin position="275"/>
        <end position="348"/>
    </location>
</feature>
<feature type="domain" description="RapA2 cadherin-like" evidence="2">
    <location>
        <begin position="3053"/>
        <end position="3111"/>
    </location>
</feature>
<dbReference type="KEGG" id="swp:swp_4584"/>
<feature type="domain" description="RapA2 cadherin-like" evidence="2">
    <location>
        <begin position="381"/>
        <end position="454"/>
    </location>
</feature>
<dbReference type="InterPro" id="IPR040853">
    <property type="entry name" value="RapA2_cadherin-like"/>
</dbReference>
<dbReference type="NCBIfam" id="NF012211">
    <property type="entry name" value="tand_rpt_95"/>
    <property type="match status" value="6"/>
</dbReference>
<accession>B8CUN2</accession>
<feature type="compositionally biased region" description="Low complexity" evidence="1">
    <location>
        <begin position="4796"/>
        <end position="4808"/>
    </location>
</feature>
<dbReference type="eggNOG" id="COG2911">
    <property type="taxonomic scope" value="Bacteria"/>
</dbReference>
<reference evidence="4 5" key="1">
    <citation type="journal article" date="2008" name="PLoS ONE">
        <title>Environmental adaptation: genomic analysis of the piezotolerant and psychrotolerant deep-sea iron reducing bacterium Shewanella piezotolerans WP3.</title>
        <authorList>
            <person name="Wang F."/>
            <person name="Wang J."/>
            <person name="Jian H."/>
            <person name="Zhang B."/>
            <person name="Li S."/>
            <person name="Wang F."/>
            <person name="Zeng X."/>
            <person name="Gao L."/>
            <person name="Bartlett D.H."/>
            <person name="Yu J."/>
            <person name="Hu S."/>
            <person name="Xiao X."/>
        </authorList>
    </citation>
    <scope>NUCLEOTIDE SEQUENCE [LARGE SCALE GENOMIC DNA]</scope>
    <source>
        <strain evidence="5">WP3 / JCM 13877</strain>
    </source>
</reference>
<organism evidence="4 5">
    <name type="scientific">Shewanella piezotolerans (strain WP3 / JCM 13877)</name>
    <dbReference type="NCBI Taxonomy" id="225849"/>
    <lineage>
        <taxon>Bacteria</taxon>
        <taxon>Pseudomonadati</taxon>
        <taxon>Pseudomonadota</taxon>
        <taxon>Gammaproteobacteria</taxon>
        <taxon>Alteromonadales</taxon>
        <taxon>Shewanellaceae</taxon>
        <taxon>Shewanella</taxon>
    </lineage>
</organism>
<dbReference type="EMBL" id="CP000472">
    <property type="protein sequence ID" value="ACJ31224.1"/>
    <property type="molecule type" value="Genomic_DNA"/>
</dbReference>
<feature type="region of interest" description="Disordered" evidence="1">
    <location>
        <begin position="3045"/>
        <end position="3071"/>
    </location>
</feature>
<gene>
    <name evidence="4" type="ordered locus">swp_4584</name>
</gene>
<evidence type="ECO:0000313" key="5">
    <source>
        <dbReference type="Proteomes" id="UP000000753"/>
    </source>
</evidence>
<feature type="domain" description="RapA2 cadherin-like" evidence="2">
    <location>
        <begin position="3141"/>
        <end position="3215"/>
    </location>
</feature>
<feature type="region of interest" description="Disordered" evidence="1">
    <location>
        <begin position="4796"/>
        <end position="4854"/>
    </location>
</feature>
<feature type="domain" description="RapA2 cadherin-like" evidence="2">
    <location>
        <begin position="911"/>
        <end position="984"/>
    </location>
</feature>
<dbReference type="Gene3D" id="2.60.120.200">
    <property type="match status" value="2"/>
</dbReference>
<dbReference type="NCBIfam" id="NF033510">
    <property type="entry name" value="Ca_tandemer"/>
    <property type="match status" value="1"/>
</dbReference>
<dbReference type="eggNOG" id="COG0726">
    <property type="taxonomic scope" value="Bacteria"/>
</dbReference>
<evidence type="ECO:0000259" key="2">
    <source>
        <dbReference type="Pfam" id="PF17803"/>
    </source>
</evidence>
<sequence length="4881" mass="515015">MDNGQNQFQAESLQGQFGTLTINNLGHWTYTADNAQGVIQGLKTGESLTDTLVVHSVDGSEQKVTVTINGTDDKAVIAGTSTASLTEDKKVHSGILRVDGVLTITDVDNGQNQFQAESLQGQFGTLSINNLGHWTYTADNSQAVIQGLKTSESLTDTLLVHSIDGSEQKITVTINGTDDKAVIAGSSTASLTEDKDVHQGLLRADGNLSITDPDNGQAQFTAESLQGQFGTLSINNLGHWIYTADNSQAVIQGLKTSESLTDTLLVHSVDGTEQKITVTINGTDDKAVIAGSSSASLTEDKEVHSGLLRVDGALTITDVDNGQNQFQTESLQGQFGTLSINNLGHWIYTADNSQAVIQGLKTGESLTDTLLVHSVDGTEQKITITINGTDDKAVVSGTSTATLTEDKDVHGGQLRVDGALSVIDADNGQNQFQAESLQGQFGTLSINNLGHWTYTADNSQAVIQGLKTSESLTDTLLVHSVDGTEQKITVTINGTDDKAVIAGSSSASLTEDKEVHSGLLRVDGALTITDVDNGQNQFQAESLQGQFGTLSINNLGHWIYTADNSQTAIQGLKTSESLTDTLLVHSIDGTEQKITVTINGTDDKAVIAGSSTASLTEDKDVHSGQLRVDGALSVTDPDNGQNQFQAESLQGQFGTLSINNLGHWIYTADNSQTAIQGLKTSESLTDTLVVHSVDGTEQKITVTINGTDDKAVIGGTSTANLTEDKDVHQGLLRADGNLSITDPDNGQAQFTAESLQGQFGTLSINNLGHWIYTADNSQAVIQGLKTGESLTDTLLVHSVDGTEQKVSVTINGTDDKAVIGGTSTASLTEDKDVHQGLLRADGNLSITDPDNGQAQFTAESLQGQFGTLSINNLGHWIYTADNSQAVIQGLKTGESLTDTLLVHSVDGTEQKITVTINGTDDKAVIGGTSTTSLTEDKDVHQGLLRADGNLSITDPDASQQQFQAESLQGQFGTLSINNLGHWIYTADNSQTVIQGLKTGESLTDTLLVHSLDGTEQKITVTINGTDDKAVISDTSIASLTEDKDVHAGQLRVDGTLSVTDADNGQAQFTAESLQSQFGTLSINNLGHWIYTADNSQAVIQGLKTGESLTDTLVVHSVDGTEQKITVTIDGTDDKAVIGGTSTANLTEDKDVHSGQLRADGNLNITDPDNGQAQFTAESLQGQFGTLSINNLGHWIYTADNSQAVIQGLKTGESLTDTLLVHSVDGTEQKIIVTINGTDDKAIIGGVDTGSVTENAAGVDMSPDHAQPGMATLGQSSLSTSGQLTIIDPDSGQAHFDPNGKVYSYHGQYGHLLLHPDGHWDYAVAAGSHDWHLGSTKTTVGSQIDQLGEGQTLTDTITVHSLDGTTHDIKITIHGSNDKPYCAAEVTLQPGTEDTSQTFTLAQLLANTTDVDTNDAGKLTIANISVNHGSLKDNQDGTFTFTPEKDYNGQVHFSYDVKDDHGGLTHTGATTTLSAVGDTAIISEVTTGTVIEDGSHSSQNLGHITELASGSLQVIDPDSGENRFRYSQFGETAIKDQFNGQLRIDSAGNWGYSVDNSQLQHLAAGQTEEVVYRVHSQDGTAYELHIQVEGTNDAPVANVVALTNGTEDTHYQMQASQFGFTDIDTGDTLHAIAITDLPPASQGKFVLDGQTITAGQSITTADISKLQFIPAKDFNGDVQFAYTVNDGHVDSAKVSNILHISAIDDAAKIHGDTHGNVTEGDIGDQTTATGQLTITDVDAGQNPVFPDITSTATTYGHIEMNNGQWTYTLNQNKVQQLDPDQAPVVDHHTFTASDGSTQVVDITISGSNDKPIIESAHVAPAGTSATLKLQEVSIISQPTGANIDVAASNAENTARWGTDVTGVATGVKLVGLYKPGSDHNWITTPATTTTDHSGVGGFSRVDNHDWWHQHGIPDTVNTGSGGASGHGNVWSGGIVVFEDATGHQTIGIINRVCTGGGSEVDYLYYHAYQNLQLGSTAYSGTAAPGETINVMDGNNKLASVVADSHGHWQVAANHLSDGLHTLHVENSTGQHSAETVFQVSGNVVSNITPAGLNAELKEDAAQATIDGELRTSDIDSGDSASFNIQAQHTTKYGHFSLDADGKYHYTIDNTNPTVNQLGVNQTLTEVIPVTSTSTDGSTVTNNITITIHGSVDKPTLSASAPDAQQGTVMDLNLNVAATDTGGDTENLLIKISGLPDHALLNHGTYDNIAKMWVLHKADLTGLTLDLKAPHFHGDLQFNVTATASAGGESQSITQAVTMFINEPPSVSAAVTGSKIEDSGMGAINLLQGATDADTAEVLSVADLQYQVGTTSQSTTKPDFLSIGKDGHTLVVNANAAEFQHLAAGETEVITVSYNVKDSHGGQVAQTAKITITGKDDAAQISGHISTDERTHITEDLRLSGTHMLSSDRMTLQVTDTDSSENYFIPTGASGNTDAHSHGSWVNGDQHVGEFILHASGEWLFRADNNNSKINSLGEGEKITDTITVHSADGTAQQLTAVIYGSNDRPTITTQVISATEDTDYQFTLANFGFTDVDSHDSLDHITITSLPDVAQGSLLINGVAVSANQQISAADISHLTFKPALNFNGDVHFGYTVSDGHADSSAARASIHVAAVNDPLTDSGARDLGATDEDRSIHITQAQLLEHLSDVDGNLSVIGLPTSPHGSFSSDAAHGFTFTPATNFHGDNLDIQYQVTDGTSQSSAHASIDVTSVTDPATVSLHISAEQQVMSFGSGDKTAYAKVDGIDAGGPMHAMSAEITFVLDNGHPPSNAAVLLNYSVPGGHDQQNTITFWNASNLQFAFMGPTVDTGVNLLDGNTHRLTMTWDSGSGHLVVFDNGHIIKQQTVNQGGTFPNGGTFIAGTRDNSAGADNPTDYTASLSAGGRVFSATMVDHAVTPASVALGTIAHEPNGVLTNIMADGKGNFIDTTGHHTVTSGSGAHTVVVPVDSNAGTIPRGALLHLHPNAAVNAPDDVVTKLEISGLIKGTLLSDGHGHQHTIASLNDKVDIHGWNTASLTAQLPHDAATNMNVALTATTQAPDGKEAISIEHEGLQLDPNKPIPDATITGDSTGNTDEDHSVSGQLTVTDTDASQAHFAANDVSGTYGHLSIDSAGQWTFTPNATANALTKNDQVHETYTVTSIDGTQHQITINIDGRDDNPIVTELAAPKTVIEDGGHDHVRTSGMLSISDPDTGDTHSITEQTDVLGTYGHFSIAANGGWHYELDNALATTQGLTEGQHVTETFNVIVTDSEGGQTTHTMHFDVQGSNEAPTIAVQVINANEDTHYQFTASNFGFTDVDGGSLTSVTVTELPDPSLGMLYLHGVAVSANQVISTADISALIFAPELNINGKVNFKYSVTDGHDSSSVATGVIDIAAKNDAPTSVHLSIRDVEDHSHTFSKSEFGFADVDSGDTLQHITITHLPNPAHGALLLDGQAVVAGQQIDTDDIAKLVFTPVKDFNGESAFKYSVSDGSLDSKQYTGAIHISADNDAPTFLAGGQFASLPISAAYEFSAGQGTDLSGRNNHAVLSGAVTATTGADGTPDSAVQFHGDSSAKIEVPDLQYGQGITVSATVRFDSIADSYSRVFDFGNGQAKDNILLTHSGTTDTLQLEFIDAAGQKHDLMVPHGVTPGQWMKLTATISHDGHMALYNNGQLLGETDSGAQLPAIARSENYIGKSHWAQDGNLHGAFDNFAVFDQVISPAQIKALASANSLNDLLHKYDQIDHDQFHATVNVNQSFTINQNDILNQATDIDGDTLSVSHVSIAGNHGTIHDNGDGTWTVTPNLNYRGELKIEVDVTDGQETLPAHLTVQVGNASITGDSKLTTDETHADTGQLTVTDPDSNQDHFIAQVLPSSHGEFTIDTSGSWQYTPNKAAQALSQGQSATDIVTVKTADGTEHQISVSLSGSDTAPTSVTTDLGKVESGSTYDFQAADLLTNVTDVDTSSTGLSIVAGSFHSPHGKVSTNPDGSFTFTANPGFTGNDLAISFQVSDGHNTIDANAIIDVTPPLAITRLGYDTGISDSDFVTSDGHIILYGTGEPGSSIIGSGILSSAKTIVDANGHWKLDASATDVADGTYTMTVFEAKADGSYAQAHHRVTIDTAKPTVSINPISKDDWVDHDEHQQDLTISGTCTHVSDGDPVQVTLAGQHYQAVVHDNHWQVIVPASATASIADNAYHIRAEVVATATSDSASTQRNLVVSADLSTLVQTPHVEEDTKTAATGHLFALGSSNTVASLGVLHGNYGTLHINADGSYQYTLDNQHTDIQQMSATEQHADNFFISYTNPHGDSKHAVLNIGIHGTNDAPVLTGTFEISRSVTTGSMTHTHSYGYINIADLDKNDTVTVECVDAQGVTHLLDMHAHSSNKIEVKGIGHFNIDPDGKWDFTFSHSGPERDKLNQEVAAGHIHTESVTLKITDSTGVSRQETLTVHIGDGKTGPQIFGASESVVTEDKVTQSHGLLDLLVGDVKVESGVTWEIKPGNQPQYGDLTLSPDGSWQYRAHNNTAQVQGLAEGERLEETIMVTATDTQGHSVDQAMKLVIIGTNDVPVIAHPLASNTVEEHLLTLTKADLLANVQDTDNTDTLNVSHLQLVGGGSINQQGDHWVINPGINFSGELRLNYQVSDGHVAVDNAMTVHVAAEADTPTMIFTKHVGDLSSPLDSHLIQGNQNTDLALNINVSSPDASETLTVEITGIPSDTHLSAGHEHNGIWTLQQSELTNLKLIPEASFTGHFDIQVSAISHDGSSQATQSQTLGVEVLPSLAAPSMTVAADEPNEPISDIDLASVYTDTIDSPVDHYFNMLGLSPSSQTSSEISQTPEPLTEMATLSQSGSDADMLDIHQSDGFENPLDDDQHHLPSDHLADNDPQIDQAEHYANDDDLLHQALNDMHNQL</sequence>
<evidence type="ECO:0000256" key="1">
    <source>
        <dbReference type="SAM" id="MobiDB-lite"/>
    </source>
</evidence>
<dbReference type="InterPro" id="IPR013783">
    <property type="entry name" value="Ig-like_fold"/>
</dbReference>
<dbReference type="eggNOG" id="COG2931">
    <property type="taxonomic scope" value="Bacteria"/>
</dbReference>
<feature type="domain" description="Cadherin-like" evidence="3">
    <location>
        <begin position="3902"/>
        <end position="3997"/>
    </location>
</feature>
<feature type="domain" description="RapA2 cadherin-like" evidence="2">
    <location>
        <begin position="487"/>
        <end position="560"/>
    </location>
</feature>
<protein>
    <submittedName>
        <fullName evidence="4">VCBS repeat protein</fullName>
    </submittedName>
</protein>
<dbReference type="PANTHER" id="PTHR14139:SF2">
    <property type="entry name" value="CALSYNTENIN-1"/>
    <property type="match status" value="1"/>
</dbReference>
<dbReference type="NCBIfam" id="TIGR01965">
    <property type="entry name" value="VCBS_repeat"/>
    <property type="match status" value="24"/>
</dbReference>
<dbReference type="InterPro" id="IPR041690">
    <property type="entry name" value="Cadherin_5"/>
</dbReference>
<dbReference type="Gene3D" id="2.60.40.3440">
    <property type="match status" value="1"/>
</dbReference>
<dbReference type="eggNOG" id="COG3533">
    <property type="taxonomic scope" value="Bacteria"/>
</dbReference>
<evidence type="ECO:0000259" key="3">
    <source>
        <dbReference type="Pfam" id="PF17892"/>
    </source>
</evidence>
<dbReference type="STRING" id="225849.swp_4584"/>